<gene>
    <name evidence="2" type="ORF">SASC598J21_010980</name>
</gene>
<sequence>MTEQEIYAILANALENLFEIAPERIKPEADLFADLEIDSIDAIDLIDYIKRQTGHKLQAEDFRNVRTVADVIQAVMNKAKQAENA</sequence>
<protein>
    <submittedName>
        <fullName evidence="2">Acyl carrier protein</fullName>
    </submittedName>
</protein>
<evidence type="ECO:0000313" key="3">
    <source>
        <dbReference type="Proteomes" id="UP000027644"/>
    </source>
</evidence>
<dbReference type="InterPro" id="IPR009081">
    <property type="entry name" value="PP-bd_ACP"/>
</dbReference>
<dbReference type="Proteomes" id="UP000027644">
    <property type="component" value="Unassembled WGS sequence"/>
</dbReference>
<accession>A0A074V7D7</accession>
<feature type="domain" description="Carrier" evidence="1">
    <location>
        <begin position="4"/>
        <end position="79"/>
    </location>
</feature>
<dbReference type="NCBIfam" id="NF003757">
    <property type="entry name" value="PRK05350.1"/>
    <property type="match status" value="1"/>
</dbReference>
<dbReference type="AlphaFoldDB" id="A0A074V7D7"/>
<dbReference type="Pfam" id="PF00550">
    <property type="entry name" value="PP-binding"/>
    <property type="match status" value="1"/>
</dbReference>
<name>A0A074V7D7_9NEIS</name>
<dbReference type="EMBL" id="AVQL01000436">
    <property type="protein sequence ID" value="KEQ01101.1"/>
    <property type="molecule type" value="Genomic_DNA"/>
</dbReference>
<proteinExistence type="predicted"/>
<dbReference type="PROSITE" id="PS50075">
    <property type="entry name" value="CARRIER"/>
    <property type="match status" value="1"/>
</dbReference>
<dbReference type="SUPFAM" id="SSF47336">
    <property type="entry name" value="ACP-like"/>
    <property type="match status" value="1"/>
</dbReference>
<comment type="caution">
    <text evidence="2">The sequence shown here is derived from an EMBL/GenBank/DDBJ whole genome shotgun (WGS) entry which is preliminary data.</text>
</comment>
<reference evidence="2 3" key="1">
    <citation type="journal article" date="2014" name="PLoS Genet.">
        <title>Hidden diversity in honey bee gut symbionts detected by single-cell genomics.</title>
        <authorList>
            <person name="Engel P."/>
            <person name="Stepanauskas R."/>
            <person name="Moran N."/>
        </authorList>
    </citation>
    <scope>NUCLEOTIDE SEQUENCE [LARGE SCALE GENOMIC DNA]</scope>
    <source>
        <strain evidence="2 3">SCGC AB-598-J21</strain>
    </source>
</reference>
<dbReference type="Gene3D" id="1.10.1200.10">
    <property type="entry name" value="ACP-like"/>
    <property type="match status" value="1"/>
</dbReference>
<evidence type="ECO:0000313" key="2">
    <source>
        <dbReference type="EMBL" id="KEQ01101.1"/>
    </source>
</evidence>
<organism evidence="2 3">
    <name type="scientific">Snodgrassella alvi SCGC AB-598-J21</name>
    <dbReference type="NCBI Taxonomy" id="1385367"/>
    <lineage>
        <taxon>Bacteria</taxon>
        <taxon>Pseudomonadati</taxon>
        <taxon>Pseudomonadota</taxon>
        <taxon>Betaproteobacteria</taxon>
        <taxon>Neisseriales</taxon>
        <taxon>Neisseriaceae</taxon>
        <taxon>Snodgrassella</taxon>
    </lineage>
</organism>
<dbReference type="InterPro" id="IPR036736">
    <property type="entry name" value="ACP-like_sf"/>
</dbReference>
<evidence type="ECO:0000259" key="1">
    <source>
        <dbReference type="PROSITE" id="PS50075"/>
    </source>
</evidence>